<evidence type="ECO:0000313" key="3">
    <source>
        <dbReference type="Proteomes" id="UP000192578"/>
    </source>
</evidence>
<organism evidence="2 3">
    <name type="scientific">Hypsibius exemplaris</name>
    <name type="common">Freshwater tardigrade</name>
    <dbReference type="NCBI Taxonomy" id="2072580"/>
    <lineage>
        <taxon>Eukaryota</taxon>
        <taxon>Metazoa</taxon>
        <taxon>Ecdysozoa</taxon>
        <taxon>Tardigrada</taxon>
        <taxon>Eutardigrada</taxon>
        <taxon>Parachela</taxon>
        <taxon>Hypsibioidea</taxon>
        <taxon>Hypsibiidae</taxon>
        <taxon>Hypsibius</taxon>
    </lineage>
</organism>
<comment type="caution">
    <text evidence="2">The sequence shown here is derived from an EMBL/GenBank/DDBJ whole genome shotgun (WGS) entry which is preliminary data.</text>
</comment>
<evidence type="ECO:0000313" key="2">
    <source>
        <dbReference type="EMBL" id="OWA54150.1"/>
    </source>
</evidence>
<dbReference type="EMBL" id="MTYJ01000375">
    <property type="protein sequence ID" value="OWA54150.1"/>
    <property type="molecule type" value="Genomic_DNA"/>
</dbReference>
<keyword evidence="3" id="KW-1185">Reference proteome</keyword>
<accession>A0A9X6NH53</accession>
<feature type="chain" id="PRO_5040730188" evidence="1">
    <location>
        <begin position="21"/>
        <end position="213"/>
    </location>
</feature>
<proteinExistence type="predicted"/>
<name>A0A9X6NH53_HYPEX</name>
<feature type="signal peptide" evidence="1">
    <location>
        <begin position="1"/>
        <end position="20"/>
    </location>
</feature>
<dbReference type="PROSITE" id="PS51257">
    <property type="entry name" value="PROKAR_LIPOPROTEIN"/>
    <property type="match status" value="1"/>
</dbReference>
<dbReference type="AlphaFoldDB" id="A0A9X6NH53"/>
<protein>
    <submittedName>
        <fullName evidence="2">Uncharacterized protein</fullName>
    </submittedName>
</protein>
<sequence length="213" mass="24130">MLSRMTVVLVAGNGMVLLSCLKVTRRTFSNSQQTHSSNRFQTALYEYYALASSVAAISKHLGGVLAFSILSDLVPLCGWATRLLFQQKWIRKIVCTKLSMYSPFVLLHKQACNFKLELLEHKRQMFQIHPEVPTIRWSTDSRNLNDFDQLLQAFEEQPLTVTLFHGFQIRENFSVIIATVLSSYVVICYQLLRETSSVPASTTPPTNCTCSSI</sequence>
<evidence type="ECO:0000256" key="1">
    <source>
        <dbReference type="SAM" id="SignalP"/>
    </source>
</evidence>
<keyword evidence="1" id="KW-0732">Signal</keyword>
<reference evidence="3" key="1">
    <citation type="submission" date="2017-01" db="EMBL/GenBank/DDBJ databases">
        <title>Comparative genomics of anhydrobiosis in the tardigrade Hypsibius dujardini.</title>
        <authorList>
            <person name="Yoshida Y."/>
            <person name="Koutsovoulos G."/>
            <person name="Laetsch D."/>
            <person name="Stevens L."/>
            <person name="Kumar S."/>
            <person name="Horikawa D."/>
            <person name="Ishino K."/>
            <person name="Komine S."/>
            <person name="Tomita M."/>
            <person name="Blaxter M."/>
            <person name="Arakawa K."/>
        </authorList>
    </citation>
    <scope>NUCLEOTIDE SEQUENCE [LARGE SCALE GENOMIC DNA]</scope>
    <source>
        <strain evidence="3">Z151</strain>
    </source>
</reference>
<gene>
    <name evidence="2" type="ORF">BV898_18566</name>
</gene>
<dbReference type="Proteomes" id="UP000192578">
    <property type="component" value="Unassembled WGS sequence"/>
</dbReference>